<feature type="region of interest" description="Disordered" evidence="5">
    <location>
        <begin position="428"/>
        <end position="449"/>
    </location>
</feature>
<keyword evidence="2" id="KW-0479">Metal-binding</keyword>
<evidence type="ECO:0000313" key="8">
    <source>
        <dbReference type="Proteomes" id="UP001153365"/>
    </source>
</evidence>
<keyword evidence="4" id="KW-0862">Zinc</keyword>
<evidence type="ECO:0000256" key="5">
    <source>
        <dbReference type="SAM" id="MobiDB-lite"/>
    </source>
</evidence>
<dbReference type="GO" id="GO:0046098">
    <property type="term" value="P:guanine metabolic process"/>
    <property type="evidence" value="ECO:0007669"/>
    <property type="project" value="TreeGrafter"/>
</dbReference>
<dbReference type="Proteomes" id="UP001153365">
    <property type="component" value="Unassembled WGS sequence"/>
</dbReference>
<dbReference type="InterPro" id="IPR032466">
    <property type="entry name" value="Metal_Hydrolase"/>
</dbReference>
<evidence type="ECO:0000259" key="6">
    <source>
        <dbReference type="Pfam" id="PF01979"/>
    </source>
</evidence>
<evidence type="ECO:0000256" key="4">
    <source>
        <dbReference type="ARBA" id="ARBA00022833"/>
    </source>
</evidence>
<evidence type="ECO:0000313" key="7">
    <source>
        <dbReference type="EMBL" id="CAH7686448.1"/>
    </source>
</evidence>
<dbReference type="Gene3D" id="2.30.40.10">
    <property type="entry name" value="Urease, subunit C, domain 1"/>
    <property type="match status" value="1"/>
</dbReference>
<accession>A0AAV0BJD8</accession>
<dbReference type="InterPro" id="IPR006680">
    <property type="entry name" value="Amidohydro-rel"/>
</dbReference>
<sequence length="599" mass="67810">MDRWIVVIGSLVHSTDTDLIQTFKNGLMVIDDSRRIVCVEELSKPEDLTIDLLRSRLKKLWQIGSSKTISRTKDLNDNIIDNFNQNPFESEALCHSVNLIRLRTGEFFIPGFIDTHTHAVQYNNIGIGQQYQLLDWLKNVTFSEEMRFESDRYAERTFERVVKRLISVGTTTACYYGSIHLKASKILAQVCHRAGQRAFIGKCNMDRNDALEDYKENSAKESIEDTIKLINYVRQEFSSHQSKSSDRFVQTSFGSMIVKREDDCSVSEASSTIVQPILTPRFAISCSSELLDGLGQLMRSDPTLRLQTHLSESRQEIMITKELFKDHSSYGSIYDRFGLLTPTTILAHCIHLEPEELELIKLRGSGLSHCPTSNFNLSSGVCQVKEILDSGISKVGLGTDVSGGYGIGILTSIRDGFIASKALRFQDQQQQQQQQQQNNISRGEDRDGVEQQAFRETLTVENLFYMASLGGSRVCGLEGLVGNFEVGKRFDGLLIQTGINPQESDPSRSTLEKIERENQEEEDDDDDDDDERWFERYCSERYEDGCNPNFFVEEEGGRELSLLELLEKFLFTGDDRNIGSVFIDSVVVGGARPIKLKFS</sequence>
<keyword evidence="3" id="KW-0378">Hydrolase</keyword>
<feature type="domain" description="Amidohydrolase-related" evidence="6">
    <location>
        <begin position="109"/>
        <end position="508"/>
    </location>
</feature>
<dbReference type="GO" id="GO:0008270">
    <property type="term" value="F:zinc ion binding"/>
    <property type="evidence" value="ECO:0007669"/>
    <property type="project" value="TreeGrafter"/>
</dbReference>
<dbReference type="SUPFAM" id="SSF51338">
    <property type="entry name" value="Composite domain of metallo-dependent hydrolases"/>
    <property type="match status" value="1"/>
</dbReference>
<evidence type="ECO:0000256" key="3">
    <source>
        <dbReference type="ARBA" id="ARBA00022801"/>
    </source>
</evidence>
<evidence type="ECO:0000256" key="1">
    <source>
        <dbReference type="ARBA" id="ARBA00001947"/>
    </source>
</evidence>
<dbReference type="EMBL" id="CALTRL010005793">
    <property type="protein sequence ID" value="CAH7686448.1"/>
    <property type="molecule type" value="Genomic_DNA"/>
</dbReference>
<dbReference type="PANTHER" id="PTHR11271">
    <property type="entry name" value="GUANINE DEAMINASE"/>
    <property type="match status" value="1"/>
</dbReference>
<dbReference type="AlphaFoldDB" id="A0AAV0BJD8"/>
<keyword evidence="8" id="KW-1185">Reference proteome</keyword>
<feature type="compositionally biased region" description="Polar residues" evidence="5">
    <location>
        <begin position="497"/>
        <end position="509"/>
    </location>
</feature>
<feature type="region of interest" description="Disordered" evidence="5">
    <location>
        <begin position="497"/>
        <end position="530"/>
    </location>
</feature>
<dbReference type="GO" id="GO:0005829">
    <property type="term" value="C:cytosol"/>
    <property type="evidence" value="ECO:0007669"/>
    <property type="project" value="TreeGrafter"/>
</dbReference>
<name>A0AAV0BJD8_PHAPC</name>
<dbReference type="Gene3D" id="3.20.20.140">
    <property type="entry name" value="Metal-dependent hydrolases"/>
    <property type="match status" value="1"/>
</dbReference>
<dbReference type="GO" id="GO:0008892">
    <property type="term" value="F:guanine deaminase activity"/>
    <property type="evidence" value="ECO:0007669"/>
    <property type="project" value="TreeGrafter"/>
</dbReference>
<organism evidence="7 8">
    <name type="scientific">Phakopsora pachyrhizi</name>
    <name type="common">Asian soybean rust disease fungus</name>
    <dbReference type="NCBI Taxonomy" id="170000"/>
    <lineage>
        <taxon>Eukaryota</taxon>
        <taxon>Fungi</taxon>
        <taxon>Dikarya</taxon>
        <taxon>Basidiomycota</taxon>
        <taxon>Pucciniomycotina</taxon>
        <taxon>Pucciniomycetes</taxon>
        <taxon>Pucciniales</taxon>
        <taxon>Phakopsoraceae</taxon>
        <taxon>Phakopsora</taxon>
    </lineage>
</organism>
<reference evidence="7" key="1">
    <citation type="submission" date="2022-06" db="EMBL/GenBank/DDBJ databases">
        <authorList>
            <consortium name="SYNGENTA / RWTH Aachen University"/>
        </authorList>
    </citation>
    <scope>NUCLEOTIDE SEQUENCE</scope>
</reference>
<dbReference type="PANTHER" id="PTHR11271:SF6">
    <property type="entry name" value="GUANINE DEAMINASE"/>
    <property type="match status" value="1"/>
</dbReference>
<comment type="cofactor">
    <cofactor evidence="1">
        <name>Zn(2+)</name>
        <dbReference type="ChEBI" id="CHEBI:29105"/>
    </cofactor>
</comment>
<feature type="compositionally biased region" description="Acidic residues" evidence="5">
    <location>
        <begin position="518"/>
        <end position="530"/>
    </location>
</feature>
<feature type="compositionally biased region" description="Low complexity" evidence="5">
    <location>
        <begin position="428"/>
        <end position="437"/>
    </location>
</feature>
<evidence type="ECO:0000256" key="2">
    <source>
        <dbReference type="ARBA" id="ARBA00022723"/>
    </source>
</evidence>
<dbReference type="InterPro" id="IPR011059">
    <property type="entry name" value="Metal-dep_hydrolase_composite"/>
</dbReference>
<comment type="caution">
    <text evidence="7">The sequence shown here is derived from an EMBL/GenBank/DDBJ whole genome shotgun (WGS) entry which is preliminary data.</text>
</comment>
<gene>
    <name evidence="7" type="ORF">PPACK8108_LOCUS21096</name>
</gene>
<dbReference type="InterPro" id="IPR051607">
    <property type="entry name" value="Metallo-dep_hydrolases"/>
</dbReference>
<dbReference type="Pfam" id="PF01979">
    <property type="entry name" value="Amidohydro_1"/>
    <property type="match status" value="1"/>
</dbReference>
<protein>
    <recommendedName>
        <fullName evidence="6">Amidohydrolase-related domain-containing protein</fullName>
    </recommendedName>
</protein>
<proteinExistence type="predicted"/>
<dbReference type="SUPFAM" id="SSF51556">
    <property type="entry name" value="Metallo-dependent hydrolases"/>
    <property type="match status" value="1"/>
</dbReference>